<dbReference type="PANTHER" id="PTHR45933">
    <property type="entry name" value="PROTEIN C2-DOMAIN ABA-RELATED 4"/>
    <property type="match status" value="1"/>
</dbReference>
<evidence type="ECO:0000256" key="6">
    <source>
        <dbReference type="ARBA" id="ARBA00022723"/>
    </source>
</evidence>
<evidence type="ECO:0000256" key="1">
    <source>
        <dbReference type="ARBA" id="ARBA00004123"/>
    </source>
</evidence>
<evidence type="ECO:0000313" key="14">
    <source>
        <dbReference type="Proteomes" id="UP001567538"/>
    </source>
</evidence>
<dbReference type="GO" id="GO:0005886">
    <property type="term" value="C:plasma membrane"/>
    <property type="evidence" value="ECO:0007669"/>
    <property type="project" value="UniProtKB-SubCell"/>
</dbReference>
<comment type="caution">
    <text evidence="13">The sequence shown here is derived from an EMBL/GenBank/DDBJ whole genome shotgun (WGS) entry which is preliminary data.</text>
</comment>
<comment type="subcellular location">
    <subcellularLocation>
        <location evidence="2">Cell membrane</location>
    </subcellularLocation>
    <subcellularLocation>
        <location evidence="1">Nucleus</location>
    </subcellularLocation>
</comment>
<dbReference type="SUPFAM" id="SSF49562">
    <property type="entry name" value="C2 domain (Calcium/lipid-binding domain, CaLB)"/>
    <property type="match status" value="1"/>
</dbReference>
<dbReference type="InterPro" id="IPR000008">
    <property type="entry name" value="C2_dom"/>
</dbReference>
<dbReference type="Proteomes" id="UP001567538">
    <property type="component" value="Unassembled WGS sequence"/>
</dbReference>
<keyword evidence="10" id="KW-0539">Nucleus</keyword>
<gene>
    <name evidence="13" type="ORF">AAHA92_12167</name>
</gene>
<feature type="domain" description="C2" evidence="12">
    <location>
        <begin position="1"/>
        <end position="89"/>
    </location>
</feature>
<keyword evidence="5" id="KW-0938">Abscisic acid signaling pathway</keyword>
<protein>
    <submittedName>
        <fullName evidence="13">Protein C2-DOMAIN ABA-RELATED 7-like</fullName>
    </submittedName>
</protein>
<dbReference type="PROSITE" id="PS50004">
    <property type="entry name" value="C2"/>
    <property type="match status" value="1"/>
</dbReference>
<keyword evidence="14" id="KW-1185">Reference proteome</keyword>
<evidence type="ECO:0000313" key="13">
    <source>
        <dbReference type="EMBL" id="KAL1556563.1"/>
    </source>
</evidence>
<reference evidence="13 14" key="1">
    <citation type="submission" date="2024-06" db="EMBL/GenBank/DDBJ databases">
        <title>A chromosome level genome sequence of Diviner's sage (Salvia divinorum).</title>
        <authorList>
            <person name="Ford S.A."/>
            <person name="Ro D.-K."/>
            <person name="Ness R.W."/>
            <person name="Phillips M.A."/>
        </authorList>
    </citation>
    <scope>NUCLEOTIDE SEQUENCE [LARGE SCALE GENOMIC DNA]</scope>
    <source>
        <strain evidence="13">SAF-2024a</strain>
        <tissue evidence="13">Leaf</tissue>
    </source>
</reference>
<keyword evidence="3" id="KW-0343">GTPase activation</keyword>
<dbReference type="GO" id="GO:0046872">
    <property type="term" value="F:metal ion binding"/>
    <property type="evidence" value="ECO:0007669"/>
    <property type="project" value="UniProtKB-KW"/>
</dbReference>
<dbReference type="GO" id="GO:0005096">
    <property type="term" value="F:GTPase activator activity"/>
    <property type="evidence" value="ECO:0007669"/>
    <property type="project" value="UniProtKB-KW"/>
</dbReference>
<dbReference type="AlphaFoldDB" id="A0ABD1HM07"/>
<proteinExistence type="inferred from homology"/>
<keyword evidence="6" id="KW-0479">Metal-binding</keyword>
<evidence type="ECO:0000256" key="11">
    <source>
        <dbReference type="ARBA" id="ARBA00024037"/>
    </source>
</evidence>
<keyword evidence="9" id="KW-0472">Membrane</keyword>
<dbReference type="EMBL" id="JBEAFC010000005">
    <property type="protein sequence ID" value="KAL1556563.1"/>
    <property type="molecule type" value="Genomic_DNA"/>
</dbReference>
<evidence type="ECO:0000259" key="12">
    <source>
        <dbReference type="PROSITE" id="PS50004"/>
    </source>
</evidence>
<evidence type="ECO:0000256" key="7">
    <source>
        <dbReference type="ARBA" id="ARBA00022837"/>
    </source>
</evidence>
<evidence type="ECO:0000256" key="8">
    <source>
        <dbReference type="ARBA" id="ARBA00023121"/>
    </source>
</evidence>
<evidence type="ECO:0000256" key="2">
    <source>
        <dbReference type="ARBA" id="ARBA00004236"/>
    </source>
</evidence>
<dbReference type="GO" id="GO:0009738">
    <property type="term" value="P:abscisic acid-activated signaling pathway"/>
    <property type="evidence" value="ECO:0007669"/>
    <property type="project" value="UniProtKB-KW"/>
</dbReference>
<name>A0ABD1HM07_SALDI</name>
<dbReference type="GO" id="GO:0008289">
    <property type="term" value="F:lipid binding"/>
    <property type="evidence" value="ECO:0007669"/>
    <property type="project" value="UniProtKB-KW"/>
</dbReference>
<comment type="similarity">
    <text evidence="11">Belongs to the plant CAR protein family.</text>
</comment>
<dbReference type="SMART" id="SM00239">
    <property type="entry name" value="C2"/>
    <property type="match status" value="1"/>
</dbReference>
<evidence type="ECO:0000256" key="3">
    <source>
        <dbReference type="ARBA" id="ARBA00022468"/>
    </source>
</evidence>
<evidence type="ECO:0000256" key="10">
    <source>
        <dbReference type="ARBA" id="ARBA00023242"/>
    </source>
</evidence>
<keyword evidence="4" id="KW-1003">Cell membrane</keyword>
<dbReference type="PANTHER" id="PTHR45933:SF12">
    <property type="entry name" value="PROTEIN C2-DOMAIN ABA-RELATED 9"/>
    <property type="match status" value="1"/>
</dbReference>
<organism evidence="13 14">
    <name type="scientific">Salvia divinorum</name>
    <name type="common">Maria pastora</name>
    <name type="synonym">Diviner's sage</name>
    <dbReference type="NCBI Taxonomy" id="28513"/>
    <lineage>
        <taxon>Eukaryota</taxon>
        <taxon>Viridiplantae</taxon>
        <taxon>Streptophyta</taxon>
        <taxon>Embryophyta</taxon>
        <taxon>Tracheophyta</taxon>
        <taxon>Spermatophyta</taxon>
        <taxon>Magnoliopsida</taxon>
        <taxon>eudicotyledons</taxon>
        <taxon>Gunneridae</taxon>
        <taxon>Pentapetalae</taxon>
        <taxon>asterids</taxon>
        <taxon>lamiids</taxon>
        <taxon>Lamiales</taxon>
        <taxon>Lamiaceae</taxon>
        <taxon>Nepetoideae</taxon>
        <taxon>Mentheae</taxon>
        <taxon>Salviinae</taxon>
        <taxon>Salvia</taxon>
        <taxon>Salvia subgen. Calosphace</taxon>
    </lineage>
</organism>
<sequence>MDGLGLLRIRIKRAVNLAVRDTRTSDPYVVIECASQKVKRRVEKDNCNPVWNEELSILIKDINAPITISVYDHDTFTRDDRMGSAQIDI</sequence>
<accession>A0ABD1HM07</accession>
<keyword evidence="8" id="KW-0446">Lipid-binding</keyword>
<evidence type="ECO:0000256" key="9">
    <source>
        <dbReference type="ARBA" id="ARBA00023136"/>
    </source>
</evidence>
<dbReference type="InterPro" id="IPR035892">
    <property type="entry name" value="C2_domain_sf"/>
</dbReference>
<evidence type="ECO:0000256" key="4">
    <source>
        <dbReference type="ARBA" id="ARBA00022475"/>
    </source>
</evidence>
<dbReference type="Gene3D" id="2.60.40.150">
    <property type="entry name" value="C2 domain"/>
    <property type="match status" value="1"/>
</dbReference>
<keyword evidence="7" id="KW-0106">Calcium</keyword>
<dbReference type="InterPro" id="IPR044562">
    <property type="entry name" value="CAR1-11"/>
</dbReference>
<evidence type="ECO:0000256" key="5">
    <source>
        <dbReference type="ARBA" id="ARBA00022682"/>
    </source>
</evidence>
<dbReference type="Pfam" id="PF00168">
    <property type="entry name" value="C2"/>
    <property type="match status" value="1"/>
</dbReference>
<dbReference type="GO" id="GO:0005634">
    <property type="term" value="C:nucleus"/>
    <property type="evidence" value="ECO:0007669"/>
    <property type="project" value="UniProtKB-SubCell"/>
</dbReference>